<comment type="caution">
    <text evidence="2">The sequence shown here is derived from an EMBL/GenBank/DDBJ whole genome shotgun (WGS) entry which is preliminary data.</text>
</comment>
<dbReference type="InterPro" id="IPR024775">
    <property type="entry name" value="DinB-like"/>
</dbReference>
<dbReference type="Gene3D" id="1.20.120.450">
    <property type="entry name" value="dinb family like domain"/>
    <property type="match status" value="1"/>
</dbReference>
<accession>A0ABN1MY06</accession>
<feature type="domain" description="DinB-like" evidence="1">
    <location>
        <begin position="31"/>
        <end position="153"/>
    </location>
</feature>
<evidence type="ECO:0000259" key="1">
    <source>
        <dbReference type="Pfam" id="PF12867"/>
    </source>
</evidence>
<keyword evidence="3" id="KW-1185">Reference proteome</keyword>
<reference evidence="2 3" key="1">
    <citation type="journal article" date="2019" name="Int. J. Syst. Evol. Microbiol.">
        <title>The Global Catalogue of Microorganisms (GCM) 10K type strain sequencing project: providing services to taxonomists for standard genome sequencing and annotation.</title>
        <authorList>
            <consortium name="The Broad Institute Genomics Platform"/>
            <consortium name="The Broad Institute Genome Sequencing Center for Infectious Disease"/>
            <person name="Wu L."/>
            <person name="Ma J."/>
        </authorList>
    </citation>
    <scope>NUCLEOTIDE SEQUENCE [LARGE SCALE GENOMIC DNA]</scope>
    <source>
        <strain evidence="2 3">JCM 16112</strain>
    </source>
</reference>
<protein>
    <submittedName>
        <fullName evidence="2">DinB family protein</fullName>
    </submittedName>
</protein>
<dbReference type="Pfam" id="PF12867">
    <property type="entry name" value="DinB_2"/>
    <property type="match status" value="1"/>
</dbReference>
<gene>
    <name evidence="2" type="ORF">GCM10009119_13370</name>
</gene>
<dbReference type="EMBL" id="BAAAFI010000005">
    <property type="protein sequence ID" value="GAA0878369.1"/>
    <property type="molecule type" value="Genomic_DNA"/>
</dbReference>
<proteinExistence type="predicted"/>
<dbReference type="Proteomes" id="UP001500469">
    <property type="component" value="Unassembled WGS sequence"/>
</dbReference>
<name>A0ABN1MY06_9BACT</name>
<dbReference type="SUPFAM" id="SSF109854">
    <property type="entry name" value="DinB/YfiT-like putative metalloenzymes"/>
    <property type="match status" value="1"/>
</dbReference>
<dbReference type="InterPro" id="IPR034660">
    <property type="entry name" value="DinB/YfiT-like"/>
</dbReference>
<sequence>MQTHNFKPMEKLAKRLESLVERGISYVQPSDQLALSQKTSPNKWSKKEILGHLIDSGINNLQRFNEIQFATKPYPIRPYDQDQLVRANYYQEASVDELCGFWKAINLRIQQVILRQTELTLAYPILLGSGETKDLAFLIRDYVDHLEHHLNQILDPFYPADPHLPIPQLLA</sequence>
<evidence type="ECO:0000313" key="3">
    <source>
        <dbReference type="Proteomes" id="UP001500469"/>
    </source>
</evidence>
<evidence type="ECO:0000313" key="2">
    <source>
        <dbReference type="EMBL" id="GAA0878369.1"/>
    </source>
</evidence>
<organism evidence="2 3">
    <name type="scientific">Algoriphagus jejuensis</name>
    <dbReference type="NCBI Taxonomy" id="419934"/>
    <lineage>
        <taxon>Bacteria</taxon>
        <taxon>Pseudomonadati</taxon>
        <taxon>Bacteroidota</taxon>
        <taxon>Cytophagia</taxon>
        <taxon>Cytophagales</taxon>
        <taxon>Cyclobacteriaceae</taxon>
        <taxon>Algoriphagus</taxon>
    </lineage>
</organism>